<dbReference type="InterPro" id="IPR007577">
    <property type="entry name" value="GlycoTrfase_DXD_sugar-bd_CS"/>
</dbReference>
<dbReference type="InterPro" id="IPR029044">
    <property type="entry name" value="Nucleotide-diphossugar_trans"/>
</dbReference>
<evidence type="ECO:0000256" key="1">
    <source>
        <dbReference type="SAM" id="MobiDB-lite"/>
    </source>
</evidence>
<dbReference type="Pfam" id="PF11833">
    <property type="entry name" value="CPP1-like"/>
    <property type="match status" value="1"/>
</dbReference>
<dbReference type="InterPro" id="IPR021788">
    <property type="entry name" value="CPP1-like"/>
</dbReference>
<sequence>MASALALQGAPHLSSSGQQQRRAAPPAGPVCSLRSSHGHAFTARPAGGLAAQRRQQRHVRSADAAPASVGSGWMDQPESQPPPPEAQVFPRLKERDPYRRLGVSREASFEEVQEARNFLVEQYKEHEPSRESIELALDAILQEKMKVRHRDGFRPPQRGKRTDVSGDAPKQSLWQRVRSYFEPSVPGTTLVNDGSVFVALGIWAAWTAAASDPTLPLGACLAFAAWKIYDKRSKRSPDGPFWGGNAMWGALAATVASLVIGSILSYALVNVVPLPPRLASEAVGFFLIVMGVGFTAIFLNGMLGLQAARAAAAADAPAPVVQPGVIPKILHRIYIADPNDPKRHNFTMPLAHRQWIETCQLHHSPRAGWRYMYWDYAAAQALIANHFPWFLPFYEANMTKAIEKSDVVRYAILHRVGGVYLDSDIECWREAYDMLEGFDFVAQGTHAAEGTTNAAIAARPGLDVFVKALQLVQTRDIDTTKEMIKVIARTGPQLLTDALAAVGLGMMKGVFSQQYDLDGVVYRLWPVGTWYHPCQWWEADCRKRVFRERAEGRYDMQRLAGFHRMVGSWIPGKQDGIGILNVTHELCGGATHVRGNGQIGGWVAPQRPGAAGSRTLQEVETTLKTQDELQPLRQ</sequence>
<dbReference type="OrthoDB" id="2014563at2759"/>
<evidence type="ECO:0000313" key="3">
    <source>
        <dbReference type="EMBL" id="PRW60303.1"/>
    </source>
</evidence>
<dbReference type="PANTHER" id="PTHR33372">
    <property type="match status" value="1"/>
</dbReference>
<feature type="transmembrane region" description="Helical" evidence="2">
    <location>
        <begin position="247"/>
        <end position="269"/>
    </location>
</feature>
<dbReference type="Proteomes" id="UP000239899">
    <property type="component" value="Unassembled WGS sequence"/>
</dbReference>
<dbReference type="EMBL" id="LHPG02000002">
    <property type="protein sequence ID" value="PRW60303.1"/>
    <property type="molecule type" value="Genomic_DNA"/>
</dbReference>
<gene>
    <name evidence="3" type="ORF">C2E21_0712</name>
</gene>
<accession>A0A2P6U1W0</accession>
<organism evidence="3 4">
    <name type="scientific">Chlorella sorokiniana</name>
    <name type="common">Freshwater green alga</name>
    <dbReference type="NCBI Taxonomy" id="3076"/>
    <lineage>
        <taxon>Eukaryota</taxon>
        <taxon>Viridiplantae</taxon>
        <taxon>Chlorophyta</taxon>
        <taxon>core chlorophytes</taxon>
        <taxon>Trebouxiophyceae</taxon>
        <taxon>Chlorellales</taxon>
        <taxon>Chlorellaceae</taxon>
        <taxon>Chlorella clade</taxon>
        <taxon>Chlorella</taxon>
    </lineage>
</organism>
<evidence type="ECO:0008006" key="5">
    <source>
        <dbReference type="Google" id="ProtNLM"/>
    </source>
</evidence>
<dbReference type="PANTHER" id="PTHR33372:SF2">
    <property type="entry name" value="PROTEIN CHAPERONE-LIKE PROTEIN OF POR1, CHLOROPLASTIC"/>
    <property type="match status" value="1"/>
</dbReference>
<dbReference type="Pfam" id="PF04488">
    <property type="entry name" value="Gly_transf_sug"/>
    <property type="match status" value="1"/>
</dbReference>
<feature type="region of interest" description="Disordered" evidence="1">
    <location>
        <begin position="1"/>
        <end position="94"/>
    </location>
</feature>
<feature type="transmembrane region" description="Helical" evidence="2">
    <location>
        <begin position="281"/>
        <end position="299"/>
    </location>
</feature>
<reference evidence="3 4" key="1">
    <citation type="journal article" date="2018" name="Plant J.">
        <title>Genome sequences of Chlorella sorokiniana UTEX 1602 and Micractinium conductrix SAG 241.80: implications to maltose excretion by a green alga.</title>
        <authorList>
            <person name="Arriola M.B."/>
            <person name="Velmurugan N."/>
            <person name="Zhang Y."/>
            <person name="Plunkett M.H."/>
            <person name="Hondzo H."/>
            <person name="Barney B.M."/>
        </authorList>
    </citation>
    <scope>NUCLEOTIDE SEQUENCE [LARGE SCALE GENOMIC DNA]</scope>
    <source>
        <strain evidence="4">UTEX 1602</strain>
    </source>
</reference>
<protein>
    <recommendedName>
        <fullName evidence="5">CHAPERONE-LIKE PROTEIN OF chloroplastic</fullName>
    </recommendedName>
</protein>
<keyword evidence="2" id="KW-0812">Transmembrane</keyword>
<keyword evidence="2" id="KW-1133">Transmembrane helix</keyword>
<keyword evidence="2" id="KW-0472">Membrane</keyword>
<proteinExistence type="predicted"/>
<keyword evidence="4" id="KW-1185">Reference proteome</keyword>
<comment type="caution">
    <text evidence="3">The sequence shown here is derived from an EMBL/GenBank/DDBJ whole genome shotgun (WGS) entry which is preliminary data.</text>
</comment>
<name>A0A2P6U1W0_CHLSO</name>
<evidence type="ECO:0000313" key="4">
    <source>
        <dbReference type="Proteomes" id="UP000239899"/>
    </source>
</evidence>
<evidence type="ECO:0000256" key="2">
    <source>
        <dbReference type="SAM" id="Phobius"/>
    </source>
</evidence>
<dbReference type="AlphaFoldDB" id="A0A2P6U1W0"/>
<dbReference type="SUPFAM" id="SSF53448">
    <property type="entry name" value="Nucleotide-diphospho-sugar transferases"/>
    <property type="match status" value="1"/>
</dbReference>
<dbReference type="GO" id="GO:0031969">
    <property type="term" value="C:chloroplast membrane"/>
    <property type="evidence" value="ECO:0007669"/>
    <property type="project" value="TreeGrafter"/>
</dbReference>
<dbReference type="Gene3D" id="3.90.550.20">
    <property type="match status" value="1"/>
</dbReference>